<feature type="transmembrane region" description="Helical" evidence="7">
    <location>
        <begin position="131"/>
        <end position="155"/>
    </location>
</feature>
<reference evidence="9 10" key="2">
    <citation type="submission" date="2019-01" db="EMBL/GenBank/DDBJ databases">
        <title>The decoding of complex shrimp genome reveals the adaptation for benthos swimmer, frequently molting mechanism and breeding impact on genome.</title>
        <authorList>
            <person name="Sun Y."/>
            <person name="Gao Y."/>
            <person name="Yu Y."/>
        </authorList>
    </citation>
    <scope>NUCLEOTIDE SEQUENCE [LARGE SCALE GENOMIC DNA]</scope>
    <source>
        <tissue evidence="9">Muscle</tissue>
    </source>
</reference>
<feature type="transmembrane region" description="Helical" evidence="7">
    <location>
        <begin position="176"/>
        <end position="192"/>
    </location>
</feature>
<dbReference type="EMBL" id="QCYY01000505">
    <property type="protein sequence ID" value="ROT84745.1"/>
    <property type="molecule type" value="Genomic_DNA"/>
</dbReference>
<feature type="transmembrane region" description="Helical" evidence="7">
    <location>
        <begin position="229"/>
        <end position="254"/>
    </location>
</feature>
<feature type="domain" description="G-protein coupled receptors family 1 profile" evidence="8">
    <location>
        <begin position="69"/>
        <end position="330"/>
    </location>
</feature>
<feature type="transmembrane region" description="Helical" evidence="7">
    <location>
        <begin position="313"/>
        <end position="333"/>
    </location>
</feature>
<feature type="compositionally biased region" description="Low complexity" evidence="6">
    <location>
        <begin position="420"/>
        <end position="437"/>
    </location>
</feature>
<name>A0A423U7R3_PENVA</name>
<keyword evidence="10" id="KW-1185">Reference proteome</keyword>
<dbReference type="AlphaFoldDB" id="A0A423U7R3"/>
<protein>
    <submittedName>
        <fullName evidence="9">FMRFamide receptor</fullName>
    </submittedName>
</protein>
<dbReference type="Proteomes" id="UP000283509">
    <property type="component" value="Unassembled WGS sequence"/>
</dbReference>
<dbReference type="Pfam" id="PF00001">
    <property type="entry name" value="7tm_1"/>
    <property type="match status" value="1"/>
</dbReference>
<comment type="similarity">
    <text evidence="2">Belongs to the G-protein coupled receptor 1 family.</text>
</comment>
<dbReference type="Gene3D" id="1.20.1070.10">
    <property type="entry name" value="Rhodopsin 7-helix transmembrane proteins"/>
    <property type="match status" value="1"/>
</dbReference>
<sequence length="451" mass="51078">MNLSTTMGVIVGGIKVDTPTYVRTPSPHGFSSSSDDYVEIDASLASSTSSPEDDLGNFSCHWDYNSTLTSSGDLFGFLMPKMRSSINCCLIGLSVFDMIVALTAILMWGIPEICRYTVAMMWYYREVSPKITPFIYPLALIAHTGSAYLTVTVTLERYVAVCQPLKVRSICTYGRAKIYVLSVTLFAVLYNLPRWWEITYKECDIGEDVRHFYYVATWLRNNDNYKQIYIMWMFLVVMYLVPFCSLTVFNSFIYRRVREANQERQRLSRLEKKEIGLAVMLLVVVTVFFVCNVLAFIINVLELLDIVVPELTTTSNVLVCFNSSVNFIIYCIFGQKFRRLFLKMFCGRIVRTSARRDTTFRESRTLSNGRSTQIIRMSSWNGSHRSRSDSQAAVKLDGRHDSASSWRPFSKYSSVPLGDSSTPRTASSSFTPSRSPSLVPPAGPGESDHAL</sequence>
<evidence type="ECO:0000313" key="10">
    <source>
        <dbReference type="Proteomes" id="UP000283509"/>
    </source>
</evidence>
<evidence type="ECO:0000256" key="6">
    <source>
        <dbReference type="SAM" id="MobiDB-lite"/>
    </source>
</evidence>
<dbReference type="GO" id="GO:0016020">
    <property type="term" value="C:membrane"/>
    <property type="evidence" value="ECO:0007669"/>
    <property type="project" value="UniProtKB-SubCell"/>
</dbReference>
<dbReference type="SUPFAM" id="SSF81321">
    <property type="entry name" value="Family A G protein-coupled receptor-like"/>
    <property type="match status" value="1"/>
</dbReference>
<dbReference type="PANTHER" id="PTHR46641:SF2">
    <property type="entry name" value="FMRFAMIDE RECEPTOR"/>
    <property type="match status" value="1"/>
</dbReference>
<comment type="subcellular location">
    <subcellularLocation>
        <location evidence="1">Membrane</location>
    </subcellularLocation>
</comment>
<dbReference type="PRINTS" id="PR00237">
    <property type="entry name" value="GPCRRHODOPSN"/>
</dbReference>
<dbReference type="InterPro" id="IPR052954">
    <property type="entry name" value="GPCR-Ligand_Int"/>
</dbReference>
<keyword evidence="3 7" id="KW-0812">Transmembrane</keyword>
<keyword evidence="5 7" id="KW-0472">Membrane</keyword>
<feature type="region of interest" description="Disordered" evidence="6">
    <location>
        <begin position="399"/>
        <end position="451"/>
    </location>
</feature>
<feature type="transmembrane region" description="Helical" evidence="7">
    <location>
        <begin position="275"/>
        <end position="301"/>
    </location>
</feature>
<evidence type="ECO:0000256" key="4">
    <source>
        <dbReference type="ARBA" id="ARBA00022989"/>
    </source>
</evidence>
<dbReference type="InterPro" id="IPR017452">
    <property type="entry name" value="GPCR_Rhodpsn_7TM"/>
</dbReference>
<dbReference type="GO" id="GO:0004930">
    <property type="term" value="F:G protein-coupled receptor activity"/>
    <property type="evidence" value="ECO:0007669"/>
    <property type="project" value="InterPro"/>
</dbReference>
<dbReference type="PROSITE" id="PS50262">
    <property type="entry name" value="G_PROTEIN_RECEP_F1_2"/>
    <property type="match status" value="1"/>
</dbReference>
<evidence type="ECO:0000313" key="9">
    <source>
        <dbReference type="EMBL" id="ROT84745.1"/>
    </source>
</evidence>
<feature type="compositionally biased region" description="Polar residues" evidence="6">
    <location>
        <begin position="403"/>
        <end position="413"/>
    </location>
</feature>
<evidence type="ECO:0000256" key="7">
    <source>
        <dbReference type="SAM" id="Phobius"/>
    </source>
</evidence>
<evidence type="ECO:0000259" key="8">
    <source>
        <dbReference type="PROSITE" id="PS50262"/>
    </source>
</evidence>
<feature type="transmembrane region" description="Helical" evidence="7">
    <location>
        <begin position="88"/>
        <end position="111"/>
    </location>
</feature>
<keyword evidence="9" id="KW-0675">Receptor</keyword>
<comment type="caution">
    <text evidence="9">The sequence shown here is derived from an EMBL/GenBank/DDBJ whole genome shotgun (WGS) entry which is preliminary data.</text>
</comment>
<evidence type="ECO:0000256" key="3">
    <source>
        <dbReference type="ARBA" id="ARBA00022692"/>
    </source>
</evidence>
<reference evidence="9 10" key="1">
    <citation type="submission" date="2018-04" db="EMBL/GenBank/DDBJ databases">
        <authorList>
            <person name="Zhang X."/>
            <person name="Yuan J."/>
            <person name="Li F."/>
            <person name="Xiang J."/>
        </authorList>
    </citation>
    <scope>NUCLEOTIDE SEQUENCE [LARGE SCALE GENOMIC DNA]</scope>
    <source>
        <tissue evidence="9">Muscle</tissue>
    </source>
</reference>
<dbReference type="InterPro" id="IPR000276">
    <property type="entry name" value="GPCR_Rhodpsn"/>
</dbReference>
<dbReference type="PANTHER" id="PTHR46641">
    <property type="entry name" value="FMRFAMIDE RECEPTOR-RELATED"/>
    <property type="match status" value="1"/>
</dbReference>
<dbReference type="CDD" id="cd14978">
    <property type="entry name" value="7tmA_FMRFamide_R-like"/>
    <property type="match status" value="1"/>
</dbReference>
<accession>A0A423U7R3</accession>
<evidence type="ECO:0000256" key="1">
    <source>
        <dbReference type="ARBA" id="ARBA00004370"/>
    </source>
</evidence>
<evidence type="ECO:0000256" key="2">
    <source>
        <dbReference type="ARBA" id="ARBA00010663"/>
    </source>
</evidence>
<dbReference type="OrthoDB" id="10011262at2759"/>
<organism evidence="9 10">
    <name type="scientific">Penaeus vannamei</name>
    <name type="common">Whiteleg shrimp</name>
    <name type="synonym">Litopenaeus vannamei</name>
    <dbReference type="NCBI Taxonomy" id="6689"/>
    <lineage>
        <taxon>Eukaryota</taxon>
        <taxon>Metazoa</taxon>
        <taxon>Ecdysozoa</taxon>
        <taxon>Arthropoda</taxon>
        <taxon>Crustacea</taxon>
        <taxon>Multicrustacea</taxon>
        <taxon>Malacostraca</taxon>
        <taxon>Eumalacostraca</taxon>
        <taxon>Eucarida</taxon>
        <taxon>Decapoda</taxon>
        <taxon>Dendrobranchiata</taxon>
        <taxon>Penaeoidea</taxon>
        <taxon>Penaeidae</taxon>
        <taxon>Penaeus</taxon>
    </lineage>
</organism>
<keyword evidence="4 7" id="KW-1133">Transmembrane helix</keyword>
<gene>
    <name evidence="9" type="ORF">C7M84_022090</name>
</gene>
<evidence type="ECO:0000256" key="5">
    <source>
        <dbReference type="ARBA" id="ARBA00023136"/>
    </source>
</evidence>
<proteinExistence type="inferred from homology"/>